<proteinExistence type="predicted"/>
<sequence>MDTFHAPLASETYQAAKWTNGREEHTRKAKELGTPQMPEKETILQAVDGTQKTPETSIREVVSDVSLNRQDIGIVTEPATVAKKHITELEDTVDTVHELKA</sequence>
<dbReference type="EMBL" id="JANPWB010000010">
    <property type="protein sequence ID" value="KAJ1139073.1"/>
    <property type="molecule type" value="Genomic_DNA"/>
</dbReference>
<name>A0AAV7QFP6_PLEWA</name>
<comment type="caution">
    <text evidence="2">The sequence shown here is derived from an EMBL/GenBank/DDBJ whole genome shotgun (WGS) entry which is preliminary data.</text>
</comment>
<organism evidence="2 3">
    <name type="scientific">Pleurodeles waltl</name>
    <name type="common">Iberian ribbed newt</name>
    <dbReference type="NCBI Taxonomy" id="8319"/>
    <lineage>
        <taxon>Eukaryota</taxon>
        <taxon>Metazoa</taxon>
        <taxon>Chordata</taxon>
        <taxon>Craniata</taxon>
        <taxon>Vertebrata</taxon>
        <taxon>Euteleostomi</taxon>
        <taxon>Amphibia</taxon>
        <taxon>Batrachia</taxon>
        <taxon>Caudata</taxon>
        <taxon>Salamandroidea</taxon>
        <taxon>Salamandridae</taxon>
        <taxon>Pleurodelinae</taxon>
        <taxon>Pleurodeles</taxon>
    </lineage>
</organism>
<evidence type="ECO:0000313" key="3">
    <source>
        <dbReference type="Proteomes" id="UP001066276"/>
    </source>
</evidence>
<dbReference type="Proteomes" id="UP001066276">
    <property type="component" value="Chromosome 6"/>
</dbReference>
<evidence type="ECO:0000256" key="1">
    <source>
        <dbReference type="SAM" id="MobiDB-lite"/>
    </source>
</evidence>
<accession>A0AAV7QFP6</accession>
<feature type="compositionally biased region" description="Basic and acidic residues" evidence="1">
    <location>
        <begin position="20"/>
        <end position="31"/>
    </location>
</feature>
<evidence type="ECO:0000313" key="2">
    <source>
        <dbReference type="EMBL" id="KAJ1139073.1"/>
    </source>
</evidence>
<gene>
    <name evidence="2" type="ORF">NDU88_005450</name>
</gene>
<keyword evidence="3" id="KW-1185">Reference proteome</keyword>
<dbReference type="AlphaFoldDB" id="A0AAV7QFP6"/>
<protein>
    <submittedName>
        <fullName evidence="2">Uncharacterized protein</fullName>
    </submittedName>
</protein>
<feature type="region of interest" description="Disordered" evidence="1">
    <location>
        <begin position="15"/>
        <end position="40"/>
    </location>
</feature>
<reference evidence="2" key="1">
    <citation type="journal article" date="2022" name="bioRxiv">
        <title>Sequencing and chromosome-scale assembly of the giantPleurodeles waltlgenome.</title>
        <authorList>
            <person name="Brown T."/>
            <person name="Elewa A."/>
            <person name="Iarovenko S."/>
            <person name="Subramanian E."/>
            <person name="Araus A.J."/>
            <person name="Petzold A."/>
            <person name="Susuki M."/>
            <person name="Suzuki K.-i.T."/>
            <person name="Hayashi T."/>
            <person name="Toyoda A."/>
            <person name="Oliveira C."/>
            <person name="Osipova E."/>
            <person name="Leigh N.D."/>
            <person name="Simon A."/>
            <person name="Yun M.H."/>
        </authorList>
    </citation>
    <scope>NUCLEOTIDE SEQUENCE</scope>
    <source>
        <strain evidence="2">20211129_DDA</strain>
        <tissue evidence="2">Liver</tissue>
    </source>
</reference>